<dbReference type="EMBL" id="JBHSOZ010000003">
    <property type="protein sequence ID" value="MFC5712376.1"/>
    <property type="molecule type" value="Genomic_DNA"/>
</dbReference>
<dbReference type="InterPro" id="IPR036513">
    <property type="entry name" value="STAS_dom_sf"/>
</dbReference>
<sequence>MNQKLEWSTENILAYEIDSKVTEDEYKELVDEVERKMDEYESIRIFVRVPDLEGADVSTLNDRVKFLKDNDLKQIEKYALVGDQKTLKAAAKGMDKLTGANVRSFDLEEEQEAKNWVVS</sequence>
<evidence type="ECO:0000313" key="1">
    <source>
        <dbReference type="EMBL" id="MFC5712376.1"/>
    </source>
</evidence>
<gene>
    <name evidence="1" type="ORF">ACFPU1_06250</name>
</gene>
<dbReference type="Gene3D" id="3.40.50.10600">
    <property type="entry name" value="SpoIIaa-like domains"/>
    <property type="match status" value="1"/>
</dbReference>
<proteinExistence type="predicted"/>
<protein>
    <submittedName>
        <fullName evidence="1">STAS/SEC14 domain-containing protein</fullName>
    </submittedName>
</protein>
<dbReference type="SUPFAM" id="SSF52091">
    <property type="entry name" value="SpoIIaa-like"/>
    <property type="match status" value="1"/>
</dbReference>
<keyword evidence="2" id="KW-1185">Reference proteome</keyword>
<reference evidence="2" key="1">
    <citation type="journal article" date="2019" name="Int. J. Syst. Evol. Microbiol.">
        <title>The Global Catalogue of Microorganisms (GCM) 10K type strain sequencing project: providing services to taxonomists for standard genome sequencing and annotation.</title>
        <authorList>
            <consortium name="The Broad Institute Genomics Platform"/>
            <consortium name="The Broad Institute Genome Sequencing Center for Infectious Disease"/>
            <person name="Wu L."/>
            <person name="Ma J."/>
        </authorList>
    </citation>
    <scope>NUCLEOTIDE SEQUENCE [LARGE SCALE GENOMIC DNA]</scope>
    <source>
        <strain evidence="2">CECT 7184</strain>
    </source>
</reference>
<dbReference type="InterPro" id="IPR038396">
    <property type="entry name" value="SpoIIAA-like_sf"/>
</dbReference>
<dbReference type="Proteomes" id="UP001596142">
    <property type="component" value="Unassembled WGS sequence"/>
</dbReference>
<accession>A0ABW0YL30</accession>
<dbReference type="Pfam" id="PF11964">
    <property type="entry name" value="SpoIIAA-like"/>
    <property type="match status" value="1"/>
</dbReference>
<evidence type="ECO:0000313" key="2">
    <source>
        <dbReference type="Proteomes" id="UP001596142"/>
    </source>
</evidence>
<dbReference type="RefSeq" id="WP_385939493.1">
    <property type="nucleotide sequence ID" value="NZ_JBHSOZ010000003.1"/>
</dbReference>
<comment type="caution">
    <text evidence="1">The sequence shown here is derived from an EMBL/GenBank/DDBJ whole genome shotgun (WGS) entry which is preliminary data.</text>
</comment>
<name>A0ABW0YL30_9BACI</name>
<organism evidence="1 2">
    <name type="scientific">Thalassorhabdus alkalitolerans</name>
    <dbReference type="NCBI Taxonomy" id="2282697"/>
    <lineage>
        <taxon>Bacteria</taxon>
        <taxon>Bacillati</taxon>
        <taxon>Bacillota</taxon>
        <taxon>Bacilli</taxon>
        <taxon>Bacillales</taxon>
        <taxon>Bacillaceae</taxon>
        <taxon>Thalassorhabdus</taxon>
    </lineage>
</organism>
<dbReference type="InterPro" id="IPR021866">
    <property type="entry name" value="SpoIIAA-like"/>
</dbReference>